<sequence length="256" mass="29136">MDFIEEGKWLLGKVSFTILTVMFFMDWFAMDIIEVTGMVLLIGFIGKKMKDSGYDWTDYDWNQKDPFEVELLGYGCIVLIVYWHFFMIFIRWLPIFTLLITGVLAETFRVHFNSWDVIKAKLSFLKNDTNVAEYVFCESPNSLVQTFPGRPGPRSPQRSADFRGPFLGERGREQGQGGRSGSGLQERIGLPRSKFKGGTEKGVAYLNCPQECANPSDVAPKVRKCGFHLCVLGNVAFFASIRKDRVFEFPFRIASG</sequence>
<dbReference type="AlphaFoldDB" id="A0AAV4R6N6"/>
<proteinExistence type="predicted"/>
<dbReference type="Proteomes" id="UP001054945">
    <property type="component" value="Unassembled WGS sequence"/>
</dbReference>
<evidence type="ECO:0000313" key="3">
    <source>
        <dbReference type="EMBL" id="GIY17608.1"/>
    </source>
</evidence>
<name>A0AAV4R6N6_CAEEX</name>
<feature type="transmembrane region" description="Helical" evidence="2">
    <location>
        <begin position="67"/>
        <end position="86"/>
    </location>
</feature>
<evidence type="ECO:0000313" key="4">
    <source>
        <dbReference type="Proteomes" id="UP001054945"/>
    </source>
</evidence>
<evidence type="ECO:0000256" key="2">
    <source>
        <dbReference type="SAM" id="Phobius"/>
    </source>
</evidence>
<feature type="region of interest" description="Disordered" evidence="1">
    <location>
        <begin position="147"/>
        <end position="186"/>
    </location>
</feature>
<protein>
    <submittedName>
        <fullName evidence="3">Uncharacterized protein</fullName>
    </submittedName>
</protein>
<keyword evidence="2" id="KW-1133">Transmembrane helix</keyword>
<comment type="caution">
    <text evidence="3">The sequence shown here is derived from an EMBL/GenBank/DDBJ whole genome shotgun (WGS) entry which is preliminary data.</text>
</comment>
<organism evidence="3 4">
    <name type="scientific">Caerostris extrusa</name>
    <name type="common">Bark spider</name>
    <name type="synonym">Caerostris bankana</name>
    <dbReference type="NCBI Taxonomy" id="172846"/>
    <lineage>
        <taxon>Eukaryota</taxon>
        <taxon>Metazoa</taxon>
        <taxon>Ecdysozoa</taxon>
        <taxon>Arthropoda</taxon>
        <taxon>Chelicerata</taxon>
        <taxon>Arachnida</taxon>
        <taxon>Araneae</taxon>
        <taxon>Araneomorphae</taxon>
        <taxon>Entelegynae</taxon>
        <taxon>Araneoidea</taxon>
        <taxon>Araneidae</taxon>
        <taxon>Caerostris</taxon>
    </lineage>
</organism>
<keyword evidence="2" id="KW-0812">Transmembrane</keyword>
<feature type="transmembrane region" description="Helical" evidence="2">
    <location>
        <begin position="16"/>
        <end position="46"/>
    </location>
</feature>
<dbReference type="EMBL" id="BPLR01007526">
    <property type="protein sequence ID" value="GIY17608.1"/>
    <property type="molecule type" value="Genomic_DNA"/>
</dbReference>
<reference evidence="3 4" key="1">
    <citation type="submission" date="2021-06" db="EMBL/GenBank/DDBJ databases">
        <title>Caerostris extrusa draft genome.</title>
        <authorList>
            <person name="Kono N."/>
            <person name="Arakawa K."/>
        </authorList>
    </citation>
    <scope>NUCLEOTIDE SEQUENCE [LARGE SCALE GENOMIC DNA]</scope>
</reference>
<gene>
    <name evidence="3" type="ORF">CEXT_778271</name>
</gene>
<keyword evidence="4" id="KW-1185">Reference proteome</keyword>
<keyword evidence="2" id="KW-0472">Membrane</keyword>
<accession>A0AAV4R6N6</accession>
<evidence type="ECO:0000256" key="1">
    <source>
        <dbReference type="SAM" id="MobiDB-lite"/>
    </source>
</evidence>